<organism evidence="3">
    <name type="scientific">Compsopogon caeruleus</name>
    <dbReference type="NCBI Taxonomy" id="31354"/>
    <lineage>
        <taxon>Eukaryota</taxon>
        <taxon>Rhodophyta</taxon>
        <taxon>Compsopogonophyceae</taxon>
        <taxon>Compsopogonales</taxon>
        <taxon>Compsopogonaceae</taxon>
        <taxon>Compsopogon</taxon>
    </lineage>
</organism>
<reference evidence="3" key="1">
    <citation type="submission" date="2021-01" db="EMBL/GenBank/DDBJ databases">
        <authorList>
            <person name="Corre E."/>
            <person name="Pelletier E."/>
            <person name="Niang G."/>
            <person name="Scheremetjew M."/>
            <person name="Finn R."/>
            <person name="Kale V."/>
            <person name="Holt S."/>
            <person name="Cochrane G."/>
            <person name="Meng A."/>
            <person name="Brown T."/>
            <person name="Cohen L."/>
        </authorList>
    </citation>
    <scope>NUCLEOTIDE SEQUENCE</scope>
    <source>
        <strain evidence="3">SAG 36.94</strain>
    </source>
</reference>
<evidence type="ECO:0000313" key="3">
    <source>
        <dbReference type="EMBL" id="CAD9231773.1"/>
    </source>
</evidence>
<dbReference type="PROSITE" id="PS51020">
    <property type="entry name" value="SPONDIN"/>
    <property type="match status" value="1"/>
</dbReference>
<dbReference type="GO" id="GO:0007155">
    <property type="term" value="P:cell adhesion"/>
    <property type="evidence" value="ECO:0007669"/>
    <property type="project" value="TreeGrafter"/>
</dbReference>
<dbReference type="Pfam" id="PF06468">
    <property type="entry name" value="Spond_N"/>
    <property type="match status" value="1"/>
</dbReference>
<protein>
    <recommendedName>
        <fullName evidence="2">Spondin domain-containing protein</fullName>
    </recommendedName>
</protein>
<feature type="domain" description="Spondin" evidence="2">
    <location>
        <begin position="17"/>
        <end position="201"/>
    </location>
</feature>
<gene>
    <name evidence="3" type="ORF">CCAE0312_LOCUS3854</name>
</gene>
<dbReference type="NCBIfam" id="NF038123">
    <property type="entry name" value="NF038123_dom"/>
    <property type="match status" value="1"/>
</dbReference>
<evidence type="ECO:0000256" key="1">
    <source>
        <dbReference type="SAM" id="SignalP"/>
    </source>
</evidence>
<evidence type="ECO:0000259" key="2">
    <source>
        <dbReference type="PROSITE" id="PS51020"/>
    </source>
</evidence>
<feature type="chain" id="PRO_5031470791" description="Spondin domain-containing protein" evidence="1">
    <location>
        <begin position="22"/>
        <end position="212"/>
    </location>
</feature>
<sequence length="212" mass="23615">MCRLFALTLGSIFFFGLSVEGLCSGKVKYQIAFHYNWTLESHPVEYPSFPHFSWLVGVSHNKFYTFWNVNGFANNGIQNIAELGDVFMARKEFNTERNVYNFDVGSLSRAVDLDLVAVEVDGQSRRTLLSAASMIAPSPDWFVGFSRLQTCRNRSWVASMDGVLVGYDAGTDSGGSYESFDQVTNPIVPIRKLVGDPTRGVLFGTYEVSIMA</sequence>
<dbReference type="InterPro" id="IPR038678">
    <property type="entry name" value="Spondin_N_sf"/>
</dbReference>
<name>A0A7S1TE69_9RHOD</name>
<feature type="signal peptide" evidence="1">
    <location>
        <begin position="1"/>
        <end position="21"/>
    </location>
</feature>
<keyword evidence="1" id="KW-0732">Signal</keyword>
<dbReference type="EMBL" id="HBGH01007211">
    <property type="protein sequence ID" value="CAD9231773.1"/>
    <property type="molecule type" value="Transcribed_RNA"/>
</dbReference>
<dbReference type="PANTHER" id="PTHR11311">
    <property type="entry name" value="SPONDIN"/>
    <property type="match status" value="1"/>
</dbReference>
<dbReference type="InterPro" id="IPR051418">
    <property type="entry name" value="Spondin/Thrombospondin_T1"/>
</dbReference>
<proteinExistence type="predicted"/>
<dbReference type="Gene3D" id="2.60.40.2130">
    <property type="entry name" value="F-spondin domain"/>
    <property type="match status" value="1"/>
</dbReference>
<dbReference type="AlphaFoldDB" id="A0A7S1TE69"/>
<dbReference type="PANTHER" id="PTHR11311:SF15">
    <property type="entry name" value="SPONDIN-2"/>
    <property type="match status" value="1"/>
</dbReference>
<accession>A0A7S1TE69</accession>
<dbReference type="InterPro" id="IPR009465">
    <property type="entry name" value="Spondin_N"/>
</dbReference>
<dbReference type="GO" id="GO:0031012">
    <property type="term" value="C:extracellular matrix"/>
    <property type="evidence" value="ECO:0007669"/>
    <property type="project" value="TreeGrafter"/>
</dbReference>